<keyword evidence="2" id="KW-1185">Reference proteome</keyword>
<sequence length="78" mass="8846">MPNAIELIVDGYVSLNDRRALDDLRMQRRKLAVDLKARTSFDYRTTIQQIEEDIIVIEAGLAQLDGRGDDLSRRPGST</sequence>
<name>A0ABY0D9K9_9BRAD</name>
<dbReference type="EMBL" id="RDRA01000043">
    <property type="protein sequence ID" value="RXG85649.1"/>
    <property type="molecule type" value="Genomic_DNA"/>
</dbReference>
<evidence type="ECO:0000313" key="2">
    <source>
        <dbReference type="Proteomes" id="UP000289946"/>
    </source>
</evidence>
<gene>
    <name evidence="1" type="ORF">EAS62_38510</name>
</gene>
<evidence type="ECO:0000313" key="1">
    <source>
        <dbReference type="EMBL" id="RXG85649.1"/>
    </source>
</evidence>
<comment type="caution">
    <text evidence="1">The sequence shown here is derived from an EMBL/GenBank/DDBJ whole genome shotgun (WGS) entry which is preliminary data.</text>
</comment>
<protein>
    <submittedName>
        <fullName evidence="1">Uncharacterized protein</fullName>
    </submittedName>
</protein>
<reference evidence="1 2" key="1">
    <citation type="submission" date="2018-10" db="EMBL/GenBank/DDBJ databases">
        <title>Bradyrhizobium sp. nov., isolated from effective nodules of peanut in China.</title>
        <authorList>
            <person name="Li Y."/>
        </authorList>
    </citation>
    <scope>NUCLEOTIDE SEQUENCE [LARGE SCALE GENOMIC DNA]</scope>
    <source>
        <strain evidence="1 2">CCBAU 51781</strain>
    </source>
</reference>
<proteinExistence type="predicted"/>
<accession>A0ABY0D9K9</accession>
<organism evidence="1 2">
    <name type="scientific">Bradyrhizobium zhanjiangense</name>
    <dbReference type="NCBI Taxonomy" id="1325107"/>
    <lineage>
        <taxon>Bacteria</taxon>
        <taxon>Pseudomonadati</taxon>
        <taxon>Pseudomonadota</taxon>
        <taxon>Alphaproteobacteria</taxon>
        <taxon>Hyphomicrobiales</taxon>
        <taxon>Nitrobacteraceae</taxon>
        <taxon>Bradyrhizobium</taxon>
    </lineage>
</organism>
<dbReference type="Proteomes" id="UP000289946">
    <property type="component" value="Unassembled WGS sequence"/>
</dbReference>